<dbReference type="InterPro" id="IPR003658">
    <property type="entry name" value="Anti-sigma_ant"/>
</dbReference>
<dbReference type="STRING" id="1891926.Fuma_05180"/>
<dbReference type="KEGG" id="fmr:Fuma_05180"/>
<dbReference type="PANTHER" id="PTHR33495:SF2">
    <property type="entry name" value="ANTI-SIGMA FACTOR ANTAGONIST TM_1081-RELATED"/>
    <property type="match status" value="1"/>
</dbReference>
<keyword evidence="5" id="KW-1185">Reference proteome</keyword>
<dbReference type="Proteomes" id="UP000187735">
    <property type="component" value="Chromosome"/>
</dbReference>
<dbReference type="GO" id="GO:0043856">
    <property type="term" value="F:anti-sigma factor antagonist activity"/>
    <property type="evidence" value="ECO:0007669"/>
    <property type="project" value="InterPro"/>
</dbReference>
<dbReference type="SUPFAM" id="SSF52091">
    <property type="entry name" value="SpoIIaa-like"/>
    <property type="match status" value="1"/>
</dbReference>
<dbReference type="PANTHER" id="PTHR33495">
    <property type="entry name" value="ANTI-SIGMA FACTOR ANTAGONIST TM_1081-RELATED-RELATED"/>
    <property type="match status" value="1"/>
</dbReference>
<dbReference type="InterPro" id="IPR036513">
    <property type="entry name" value="STAS_dom_sf"/>
</dbReference>
<evidence type="ECO:0000256" key="2">
    <source>
        <dbReference type="RuleBase" id="RU003749"/>
    </source>
</evidence>
<comment type="similarity">
    <text evidence="1 2">Belongs to the anti-sigma-factor antagonist family.</text>
</comment>
<dbReference type="CDD" id="cd07043">
    <property type="entry name" value="STAS_anti-anti-sigma_factors"/>
    <property type="match status" value="1"/>
</dbReference>
<sequence>MIDYKTHRPDAYPEVLVVELSGKLDAETSDYLIQCIQTEIESGARKVVLDCSKLDYISSLGLGTLVRASHRVKKQDGAIALAGVQGMVAEVLAIAQLGRLLHMYPDVDAAATSFAA</sequence>
<evidence type="ECO:0000256" key="1">
    <source>
        <dbReference type="ARBA" id="ARBA00009013"/>
    </source>
</evidence>
<dbReference type="InterPro" id="IPR002645">
    <property type="entry name" value="STAS_dom"/>
</dbReference>
<dbReference type="PROSITE" id="PS50801">
    <property type="entry name" value="STAS"/>
    <property type="match status" value="1"/>
</dbReference>
<dbReference type="RefSeq" id="WP_077026674.1">
    <property type="nucleotide sequence ID" value="NZ_CP017641.1"/>
</dbReference>
<protein>
    <recommendedName>
        <fullName evidence="2">Anti-sigma factor antagonist</fullName>
    </recommendedName>
</protein>
<dbReference type="Gene3D" id="3.30.750.24">
    <property type="entry name" value="STAS domain"/>
    <property type="match status" value="1"/>
</dbReference>
<dbReference type="Pfam" id="PF01740">
    <property type="entry name" value="STAS"/>
    <property type="match status" value="1"/>
</dbReference>
<organism evidence="4 5">
    <name type="scientific">Fuerstiella marisgermanici</name>
    <dbReference type="NCBI Taxonomy" id="1891926"/>
    <lineage>
        <taxon>Bacteria</taxon>
        <taxon>Pseudomonadati</taxon>
        <taxon>Planctomycetota</taxon>
        <taxon>Planctomycetia</taxon>
        <taxon>Planctomycetales</taxon>
        <taxon>Planctomycetaceae</taxon>
        <taxon>Fuerstiella</taxon>
    </lineage>
</organism>
<dbReference type="OrthoDB" id="218403at2"/>
<feature type="domain" description="STAS" evidence="3">
    <location>
        <begin position="5"/>
        <end position="114"/>
    </location>
</feature>
<name>A0A1P8WNB3_9PLAN</name>
<gene>
    <name evidence="4" type="primary">rsbV_2</name>
    <name evidence="4" type="ORF">Fuma_05180</name>
</gene>
<dbReference type="NCBIfam" id="TIGR00377">
    <property type="entry name" value="ant_ant_sig"/>
    <property type="match status" value="1"/>
</dbReference>
<proteinExistence type="inferred from homology"/>
<evidence type="ECO:0000259" key="3">
    <source>
        <dbReference type="PROSITE" id="PS50801"/>
    </source>
</evidence>
<reference evidence="4 5" key="1">
    <citation type="journal article" date="2016" name="Front. Microbiol.">
        <title>Fuerstia marisgermanicae gen. nov., sp. nov., an Unusual Member of the Phylum Planctomycetes from the German Wadden Sea.</title>
        <authorList>
            <person name="Kohn T."/>
            <person name="Heuer A."/>
            <person name="Jogler M."/>
            <person name="Vollmers J."/>
            <person name="Boedeker C."/>
            <person name="Bunk B."/>
            <person name="Rast P."/>
            <person name="Borchert D."/>
            <person name="Glockner I."/>
            <person name="Freese H.M."/>
            <person name="Klenk H.P."/>
            <person name="Overmann J."/>
            <person name="Kaster A.K."/>
            <person name="Rohde M."/>
            <person name="Wiegand S."/>
            <person name="Jogler C."/>
        </authorList>
    </citation>
    <scope>NUCLEOTIDE SEQUENCE [LARGE SCALE GENOMIC DNA]</scope>
    <source>
        <strain evidence="4 5">NH11</strain>
    </source>
</reference>
<dbReference type="AlphaFoldDB" id="A0A1P8WNB3"/>
<evidence type="ECO:0000313" key="4">
    <source>
        <dbReference type="EMBL" id="APZ95521.1"/>
    </source>
</evidence>
<dbReference type="EMBL" id="CP017641">
    <property type="protein sequence ID" value="APZ95521.1"/>
    <property type="molecule type" value="Genomic_DNA"/>
</dbReference>
<evidence type="ECO:0000313" key="5">
    <source>
        <dbReference type="Proteomes" id="UP000187735"/>
    </source>
</evidence>
<accession>A0A1P8WNB3</accession>